<feature type="transmembrane region" description="Helical" evidence="2">
    <location>
        <begin position="379"/>
        <end position="402"/>
    </location>
</feature>
<feature type="transmembrane region" description="Helical" evidence="2">
    <location>
        <begin position="422"/>
        <end position="444"/>
    </location>
</feature>
<dbReference type="PANTHER" id="PTHR12147">
    <property type="entry name" value="METALLOPEPTIDASE M28 FAMILY MEMBER"/>
    <property type="match status" value="1"/>
</dbReference>
<keyword evidence="2" id="KW-1133">Transmembrane helix</keyword>
<reference evidence="5" key="1">
    <citation type="submission" date="2017-07" db="EMBL/GenBank/DDBJ databases">
        <title>Brachybacterium sp. VR2415.</title>
        <authorList>
            <person name="Tak E.J."/>
            <person name="Bae J.-W."/>
        </authorList>
    </citation>
    <scope>NUCLEOTIDE SEQUENCE [LARGE SCALE GENOMIC DNA]</scope>
    <source>
        <strain evidence="5">VR2415</strain>
    </source>
</reference>
<dbReference type="RefSeq" id="WP_089063906.1">
    <property type="nucleotide sequence ID" value="NZ_CP022316.1"/>
</dbReference>
<evidence type="ECO:0000256" key="1">
    <source>
        <dbReference type="SAM" id="MobiDB-lite"/>
    </source>
</evidence>
<dbReference type="AlphaFoldDB" id="A0A220U958"/>
<keyword evidence="5" id="KW-1185">Reference proteome</keyword>
<protein>
    <submittedName>
        <fullName evidence="4">Aminopeptidase</fullName>
    </submittedName>
</protein>
<dbReference type="OrthoDB" id="9778250at2"/>
<keyword evidence="4" id="KW-0645">Protease</keyword>
<evidence type="ECO:0000259" key="3">
    <source>
        <dbReference type="Pfam" id="PF04389"/>
    </source>
</evidence>
<dbReference type="SUPFAM" id="SSF53187">
    <property type="entry name" value="Zn-dependent exopeptidases"/>
    <property type="match status" value="1"/>
</dbReference>
<accession>A0A220U958</accession>
<dbReference type="PANTHER" id="PTHR12147:SF26">
    <property type="entry name" value="PEPTIDASE M28 DOMAIN-CONTAINING PROTEIN"/>
    <property type="match status" value="1"/>
</dbReference>
<dbReference type="Proteomes" id="UP000198398">
    <property type="component" value="Chromosome"/>
</dbReference>
<dbReference type="EMBL" id="CP022316">
    <property type="protein sequence ID" value="ASK64658.1"/>
    <property type="molecule type" value="Genomic_DNA"/>
</dbReference>
<keyword evidence="2" id="KW-0472">Membrane</keyword>
<keyword evidence="4" id="KW-0378">Hydrolase</keyword>
<evidence type="ECO:0000313" key="5">
    <source>
        <dbReference type="Proteomes" id="UP000198398"/>
    </source>
</evidence>
<dbReference type="Gene3D" id="3.40.630.10">
    <property type="entry name" value="Zn peptidases"/>
    <property type="match status" value="1"/>
</dbReference>
<feature type="transmembrane region" description="Helical" evidence="2">
    <location>
        <begin position="576"/>
        <end position="599"/>
    </location>
</feature>
<proteinExistence type="predicted"/>
<feature type="transmembrane region" description="Helical" evidence="2">
    <location>
        <begin position="503"/>
        <end position="522"/>
    </location>
</feature>
<keyword evidence="2" id="KW-0812">Transmembrane</keyword>
<dbReference type="GO" id="GO:0008235">
    <property type="term" value="F:metalloexopeptidase activity"/>
    <property type="evidence" value="ECO:0007669"/>
    <property type="project" value="InterPro"/>
</dbReference>
<feature type="transmembrane region" description="Helical" evidence="2">
    <location>
        <begin position="451"/>
        <end position="472"/>
    </location>
</feature>
<dbReference type="GO" id="GO:0004177">
    <property type="term" value="F:aminopeptidase activity"/>
    <property type="evidence" value="ECO:0007669"/>
    <property type="project" value="UniProtKB-KW"/>
</dbReference>
<feature type="transmembrane region" description="Helical" evidence="2">
    <location>
        <begin position="528"/>
        <end position="555"/>
    </location>
</feature>
<feature type="region of interest" description="Disordered" evidence="1">
    <location>
        <begin position="1"/>
        <end position="23"/>
    </location>
</feature>
<organism evidence="4 5">
    <name type="scientific">Brachybacterium avium</name>
    <dbReference type="NCBI Taxonomy" id="2017485"/>
    <lineage>
        <taxon>Bacteria</taxon>
        <taxon>Bacillati</taxon>
        <taxon>Actinomycetota</taxon>
        <taxon>Actinomycetes</taxon>
        <taxon>Micrococcales</taxon>
        <taxon>Dermabacteraceae</taxon>
        <taxon>Brachybacterium</taxon>
    </lineage>
</organism>
<feature type="transmembrane region" description="Helical" evidence="2">
    <location>
        <begin position="478"/>
        <end position="496"/>
    </location>
</feature>
<dbReference type="InterPro" id="IPR045175">
    <property type="entry name" value="M28_fam"/>
</dbReference>
<feature type="domain" description="Peptidase M28" evidence="3">
    <location>
        <begin position="129"/>
        <end position="313"/>
    </location>
</feature>
<feature type="transmembrane region" description="Helical" evidence="2">
    <location>
        <begin position="348"/>
        <end position="367"/>
    </location>
</feature>
<sequence>MTTSPEDGAATEHAGTDPAAPEPLAAAPRWHAALLLLVLLAVVASGFAFRGVPEPRDDSAPQDVFSAQRAQQAVASVVDEPRPLGSDADDRAHAELAAQLTALGFETETQEGIGVRARENEASAGYVRNLIAIRAGSDPTGTLVLATHIDSVPGAPGAADAGVGLAVILETVRVLGPEELRNDLVILLVDGEERGLLGSDAYLDGPGRELTAPVVVLNHEARGISGRPLVTRASGPMHAVIGSAPDPEFESFTDALFGIIPNYTDFSSYRDAGWWGMDMAIIDEAWAYHSPQDDAAHLDAGSLQHYGDLTLALSRDLGARDLTALREHADEHPVQTTAPWGVVQMPPALVTGLGLLGPLAILAALLVRRRRAEVSLPGAAAGAVIGLLVLAGGVLGAFALWSATAAATPEMLSGATREPVRATPFLLAEMLIAATAVTAGWVLARLLISRAAALLGGALAVTTLLAVLAVYSPALGSSMIPPAAIAALGTLLAALLPPLPGLLVRAAALLPTAWMLGTQLSALAEFGIASAAGGLAGTALIGLGAAGPLLLAGTAGRHGRPVLLAGERPVRRPHRLLIPVLPAVLALGMVIGGTAWTLASPEPAQELVTAQVDAGSGDTRWEVTGTTAWGRALDGTSASSDVEAPAVAAEVSAAGALEITVDAPRDASALVLRADTGLLTGIAVDGVPVESGQGVDQLSVHGVRAGQRVTITATAAPGAELTLVERSHDPSLAAGWVAPGEEVSLVQPRMEVSVVVPR</sequence>
<dbReference type="Pfam" id="PF04389">
    <property type="entry name" value="Peptidase_M28"/>
    <property type="match status" value="1"/>
</dbReference>
<keyword evidence="4" id="KW-0031">Aminopeptidase</keyword>
<dbReference type="InterPro" id="IPR007484">
    <property type="entry name" value="Peptidase_M28"/>
</dbReference>
<evidence type="ECO:0000313" key="4">
    <source>
        <dbReference type="EMBL" id="ASK64658.1"/>
    </source>
</evidence>
<name>A0A220U958_9MICO</name>
<evidence type="ECO:0000256" key="2">
    <source>
        <dbReference type="SAM" id="Phobius"/>
    </source>
</evidence>
<dbReference type="GO" id="GO:0006508">
    <property type="term" value="P:proteolysis"/>
    <property type="evidence" value="ECO:0007669"/>
    <property type="project" value="InterPro"/>
</dbReference>
<dbReference type="KEGG" id="brv:CFK39_01025"/>
<gene>
    <name evidence="4" type="ORF">CFK39_01025</name>
</gene>